<dbReference type="RefSeq" id="XP_040783813.1">
    <property type="nucleotide sequence ID" value="XM_040927432.1"/>
</dbReference>
<dbReference type="EMBL" id="ML976619">
    <property type="protein sequence ID" value="KAF1841250.1"/>
    <property type="molecule type" value="Genomic_DNA"/>
</dbReference>
<comment type="caution">
    <text evidence="2">The sequence shown here is derived from an EMBL/GenBank/DDBJ whole genome shotgun (WGS) entry which is preliminary data.</text>
</comment>
<feature type="compositionally biased region" description="Basic and acidic residues" evidence="1">
    <location>
        <begin position="227"/>
        <end position="236"/>
    </location>
</feature>
<protein>
    <submittedName>
        <fullName evidence="2">Uncharacterized protein</fullName>
    </submittedName>
</protein>
<gene>
    <name evidence="2" type="ORF">K460DRAFT_257808</name>
</gene>
<keyword evidence="3" id="KW-1185">Reference proteome</keyword>
<dbReference type="Proteomes" id="UP000800039">
    <property type="component" value="Unassembled WGS sequence"/>
</dbReference>
<reference evidence="2" key="1">
    <citation type="submission" date="2020-01" db="EMBL/GenBank/DDBJ databases">
        <authorList>
            <consortium name="DOE Joint Genome Institute"/>
            <person name="Haridas S."/>
            <person name="Albert R."/>
            <person name="Binder M."/>
            <person name="Bloem J."/>
            <person name="Labutti K."/>
            <person name="Salamov A."/>
            <person name="Andreopoulos B."/>
            <person name="Baker S.E."/>
            <person name="Barry K."/>
            <person name="Bills G."/>
            <person name="Bluhm B.H."/>
            <person name="Cannon C."/>
            <person name="Castanera R."/>
            <person name="Culley D.E."/>
            <person name="Daum C."/>
            <person name="Ezra D."/>
            <person name="Gonzalez J.B."/>
            <person name="Henrissat B."/>
            <person name="Kuo A."/>
            <person name="Liang C."/>
            <person name="Lipzen A."/>
            <person name="Lutzoni F."/>
            <person name="Magnuson J."/>
            <person name="Mondo S."/>
            <person name="Nolan M."/>
            <person name="Ohm R."/>
            <person name="Pangilinan J."/>
            <person name="Park H.-J."/>
            <person name="Ramirez L."/>
            <person name="Alfaro M."/>
            <person name="Sun H."/>
            <person name="Tritt A."/>
            <person name="Yoshinaga Y."/>
            <person name="Zwiers L.-H."/>
            <person name="Turgeon B.G."/>
            <person name="Goodwin S.B."/>
            <person name="Spatafora J.W."/>
            <person name="Crous P.W."/>
            <person name="Grigoriev I.V."/>
        </authorList>
    </citation>
    <scope>NUCLEOTIDE SEQUENCE</scope>
    <source>
        <strain evidence="2">CBS 394.84</strain>
    </source>
</reference>
<evidence type="ECO:0000313" key="2">
    <source>
        <dbReference type="EMBL" id="KAF1841250.1"/>
    </source>
</evidence>
<sequence length="270" mass="32256">KDEDIPEDGIPTHLREKDAFRTRMRLVQLRTLLMRCHVVQATVHQLERKPWAQDPMKPPYYYYSKMRHFAYRARRLAEALESPDLQARCEYWAGRSCGGTRDWHAAGQHFALAIKHDMEYDTFPSGKVRIRGLRPNEKEDVHFLLENVTKRHESWVKKTAHAREAARYESERTGRPIEDCIVWDGVESPTWFPDRDRIVHIARREFGKKLRREAKDVNGQENQRPGMSEEHKGTKIYKVELTSRELSEEEWRYIRRGDKQTQKREDRMKK</sequence>
<feature type="non-terminal residue" evidence="2">
    <location>
        <position position="270"/>
    </location>
</feature>
<evidence type="ECO:0000313" key="3">
    <source>
        <dbReference type="Proteomes" id="UP000800039"/>
    </source>
</evidence>
<dbReference type="OrthoDB" id="3801492at2759"/>
<evidence type="ECO:0000256" key="1">
    <source>
        <dbReference type="SAM" id="MobiDB-lite"/>
    </source>
</evidence>
<organism evidence="2 3">
    <name type="scientific">Cucurbitaria berberidis CBS 394.84</name>
    <dbReference type="NCBI Taxonomy" id="1168544"/>
    <lineage>
        <taxon>Eukaryota</taxon>
        <taxon>Fungi</taxon>
        <taxon>Dikarya</taxon>
        <taxon>Ascomycota</taxon>
        <taxon>Pezizomycotina</taxon>
        <taxon>Dothideomycetes</taxon>
        <taxon>Pleosporomycetidae</taxon>
        <taxon>Pleosporales</taxon>
        <taxon>Pleosporineae</taxon>
        <taxon>Cucurbitariaceae</taxon>
        <taxon>Cucurbitaria</taxon>
    </lineage>
</organism>
<dbReference type="GeneID" id="63844685"/>
<proteinExistence type="predicted"/>
<name>A0A9P4L4A1_9PLEO</name>
<dbReference type="AlphaFoldDB" id="A0A9P4L4A1"/>
<feature type="region of interest" description="Disordered" evidence="1">
    <location>
        <begin position="212"/>
        <end position="236"/>
    </location>
</feature>
<feature type="non-terminal residue" evidence="2">
    <location>
        <position position="1"/>
    </location>
</feature>
<accession>A0A9P4L4A1</accession>